<evidence type="ECO:0000313" key="1">
    <source>
        <dbReference type="EMBL" id="KPN81646.1"/>
    </source>
</evidence>
<evidence type="ECO:0000313" key="2">
    <source>
        <dbReference type="Proteomes" id="UP000050269"/>
    </source>
</evidence>
<dbReference type="AlphaFoldDB" id="A0A0M9D4L3"/>
<dbReference type="EMBL" id="JXDF01000018">
    <property type="protein sequence ID" value="KPN81646.1"/>
    <property type="molecule type" value="Genomic_DNA"/>
</dbReference>
<dbReference type="Proteomes" id="UP000050269">
    <property type="component" value="Unassembled WGS sequence"/>
</dbReference>
<dbReference type="Pfam" id="PF05437">
    <property type="entry name" value="AzlD"/>
    <property type="match status" value="1"/>
</dbReference>
<gene>
    <name evidence="1" type="ORF">RZ78_06320</name>
</gene>
<reference evidence="1 2" key="1">
    <citation type="journal article" date="2015" name="Genome Biol. Evol.">
        <title>Functionally Structured Genomes in Lactobacillus kunkeei Colonizing the Honey Crop and Food Products of Honeybees and Stingless Bees.</title>
        <authorList>
            <person name="Tamarit D."/>
            <person name="Ellegaard K.M."/>
            <person name="Wikander J."/>
            <person name="Olofsson T."/>
            <person name="Vasquez A."/>
            <person name="Andersson S.G."/>
        </authorList>
    </citation>
    <scope>NUCLEOTIDE SEQUENCE [LARGE SCALE GENOMIC DNA]</scope>
    <source>
        <strain evidence="1 2">LMbo</strain>
    </source>
</reference>
<organism evidence="1 2">
    <name type="scientific">Apilactobacillus kunkeei</name>
    <dbReference type="NCBI Taxonomy" id="148814"/>
    <lineage>
        <taxon>Bacteria</taxon>
        <taxon>Bacillati</taxon>
        <taxon>Bacillota</taxon>
        <taxon>Bacilli</taxon>
        <taxon>Lactobacillales</taxon>
        <taxon>Lactobacillaceae</taxon>
        <taxon>Apilactobacillus</taxon>
    </lineage>
</organism>
<dbReference type="PATRIC" id="fig|148814.13.peg.1052"/>
<protein>
    <submittedName>
        <fullName evidence="1">Branched chain amino acid ABC transporter</fullName>
    </submittedName>
</protein>
<sequence>MSSFNFTLLTIIGCTLVTWLSRVLPFILLKKFKLSKTVEEFLSFVPIVIMATLWFSQLFVQHLGHLPSINWENLIASIPSVIAAIITKSLLVVVIVGIISLAIIRLI</sequence>
<comment type="caution">
    <text evidence="1">The sequence shown here is derived from an EMBL/GenBank/DDBJ whole genome shotgun (WGS) entry which is preliminary data.</text>
</comment>
<name>A0A0M9D4L3_9LACO</name>
<dbReference type="InterPro" id="IPR008407">
    <property type="entry name" value="Brnchd-chn_aa_trnsp_AzlD"/>
</dbReference>
<proteinExistence type="predicted"/>
<dbReference type="RefSeq" id="WP_053795726.1">
    <property type="nucleotide sequence ID" value="NZ_JXDF01000018.1"/>
</dbReference>
<accession>A0A0M9D4L3</accession>